<protein>
    <recommendedName>
        <fullName evidence="6">RNA polymerase sigma factor SigI</fullName>
    </recommendedName>
</protein>
<keyword evidence="4 6" id="KW-0238">DNA-binding</keyword>
<comment type="subcellular location">
    <subcellularLocation>
        <location evidence="6">Cytoplasm</location>
    </subcellularLocation>
</comment>
<dbReference type="GO" id="GO:0006352">
    <property type="term" value="P:DNA-templated transcription initiation"/>
    <property type="evidence" value="ECO:0007669"/>
    <property type="project" value="UniProtKB-UniRule"/>
</dbReference>
<evidence type="ECO:0000256" key="2">
    <source>
        <dbReference type="ARBA" id="ARBA00023015"/>
    </source>
</evidence>
<dbReference type="RefSeq" id="WP_073201123.1">
    <property type="nucleotide sequence ID" value="NZ_FRCZ01000002.1"/>
</dbReference>
<dbReference type="Pfam" id="PF04542">
    <property type="entry name" value="Sigma70_r2"/>
    <property type="match status" value="1"/>
</dbReference>
<dbReference type="AlphaFoldDB" id="A0A1M7N0C1"/>
<name>A0A1M7N0C1_9BACI</name>
<proteinExistence type="inferred from homology"/>
<comment type="function">
    <text evidence="6">Sigma factors are initiation factors that promote the attachment of RNA polymerase to specific initiation sites and are then released.</text>
</comment>
<dbReference type="Gene3D" id="1.10.1740.10">
    <property type="match status" value="1"/>
</dbReference>
<accession>A0A1M7N0C1</accession>
<evidence type="ECO:0000256" key="6">
    <source>
        <dbReference type="HAMAP-Rule" id="MF_02064"/>
    </source>
</evidence>
<dbReference type="GO" id="GO:0005737">
    <property type="term" value="C:cytoplasm"/>
    <property type="evidence" value="ECO:0007669"/>
    <property type="project" value="UniProtKB-SubCell"/>
</dbReference>
<dbReference type="Proteomes" id="UP000184184">
    <property type="component" value="Unassembled WGS sequence"/>
</dbReference>
<comment type="subunit">
    <text evidence="6">Interacts with RsgI.</text>
</comment>
<dbReference type="STRING" id="1027249.SAMN05216179_1435"/>
<keyword evidence="9" id="KW-1185">Reference proteome</keyword>
<feature type="short sequence motif" description="Polymerase core binding" evidence="6">
    <location>
        <begin position="49"/>
        <end position="62"/>
    </location>
</feature>
<dbReference type="GO" id="GO:0003677">
    <property type="term" value="F:DNA binding"/>
    <property type="evidence" value="ECO:0007669"/>
    <property type="project" value="UniProtKB-UniRule"/>
</dbReference>
<keyword evidence="2 6" id="KW-0805">Transcription regulation</keyword>
<evidence type="ECO:0000256" key="1">
    <source>
        <dbReference type="ARBA" id="ARBA00022490"/>
    </source>
</evidence>
<dbReference type="OrthoDB" id="3190733at2"/>
<evidence type="ECO:0000259" key="7">
    <source>
        <dbReference type="Pfam" id="PF04542"/>
    </source>
</evidence>
<gene>
    <name evidence="6" type="primary">sigI</name>
    <name evidence="8" type="ORF">SAMN05216179_1435</name>
</gene>
<dbReference type="InterPro" id="IPR014244">
    <property type="entry name" value="RNA_pol_sigma-I"/>
</dbReference>
<dbReference type="GO" id="GO:0016987">
    <property type="term" value="F:sigma factor activity"/>
    <property type="evidence" value="ECO:0007669"/>
    <property type="project" value="UniProtKB-UniRule"/>
</dbReference>
<keyword evidence="5 6" id="KW-0804">Transcription</keyword>
<dbReference type="NCBIfam" id="TIGR02895">
    <property type="entry name" value="spore_sigI"/>
    <property type="match status" value="1"/>
</dbReference>
<dbReference type="InterPro" id="IPR007627">
    <property type="entry name" value="RNA_pol_sigma70_r2"/>
</dbReference>
<feature type="DNA-binding region" description="H-T-H motif" evidence="6">
    <location>
        <begin position="187"/>
        <end position="206"/>
    </location>
</feature>
<dbReference type="PIRSF" id="PIRSF038953">
    <property type="entry name" value="SigI"/>
    <property type="match status" value="1"/>
</dbReference>
<comment type="activity regulation">
    <text evidence="6">Negatively regulated by the anti-sigma-I factor RsgI.</text>
</comment>
<evidence type="ECO:0000313" key="8">
    <source>
        <dbReference type="EMBL" id="SHM96369.1"/>
    </source>
</evidence>
<feature type="domain" description="RNA polymerase sigma-70 region 2" evidence="7">
    <location>
        <begin position="24"/>
        <end position="94"/>
    </location>
</feature>
<evidence type="ECO:0000256" key="5">
    <source>
        <dbReference type="ARBA" id="ARBA00023163"/>
    </source>
</evidence>
<reference evidence="8 9" key="1">
    <citation type="submission" date="2016-11" db="EMBL/GenBank/DDBJ databases">
        <authorList>
            <person name="Jaros S."/>
            <person name="Januszkiewicz K."/>
            <person name="Wedrychowicz H."/>
        </authorList>
    </citation>
    <scope>NUCLEOTIDE SEQUENCE [LARGE SCALE GENOMIC DNA]</scope>
    <source>
        <strain evidence="8 9">CGMCC 1.10681</strain>
    </source>
</reference>
<sequence length="240" mass="28981">MNPEDIEHSIAEIQKGNEALREQLIRYYQPYILNVVGQVCKQFKTWNDDEASIGLIAFNRAIDTYKPSKGRTFLNYVYLLIHRELIDYFRKENRYKEVIRSDGELLKPVEVQKSFDQYLYEQEVSNITEEIIAFNEELSFFYIRFGELESFCPKQKRSRKKVLQIAEDFIQQSDLIQQLFQKKHFPMKDFINRTSYRIKAVEKYRKYLIAVIIILLHPEWENLQAYVSGEREREKWPIKR</sequence>
<evidence type="ECO:0000313" key="9">
    <source>
        <dbReference type="Proteomes" id="UP000184184"/>
    </source>
</evidence>
<dbReference type="InterPro" id="IPR013325">
    <property type="entry name" value="RNA_pol_sigma_r2"/>
</dbReference>
<comment type="similarity">
    <text evidence="6">Belongs to the sigma-70 factor family. SigI subfamily.</text>
</comment>
<dbReference type="EMBL" id="FRCZ01000002">
    <property type="protein sequence ID" value="SHM96369.1"/>
    <property type="molecule type" value="Genomic_DNA"/>
</dbReference>
<evidence type="ECO:0000256" key="3">
    <source>
        <dbReference type="ARBA" id="ARBA00023082"/>
    </source>
</evidence>
<evidence type="ECO:0000256" key="4">
    <source>
        <dbReference type="ARBA" id="ARBA00023125"/>
    </source>
</evidence>
<keyword evidence="6" id="KW-0346">Stress response</keyword>
<keyword evidence="1 6" id="KW-0963">Cytoplasm</keyword>
<organism evidence="8 9">
    <name type="scientific">Gracilibacillus kekensis</name>
    <dbReference type="NCBI Taxonomy" id="1027249"/>
    <lineage>
        <taxon>Bacteria</taxon>
        <taxon>Bacillati</taxon>
        <taxon>Bacillota</taxon>
        <taxon>Bacilli</taxon>
        <taxon>Bacillales</taxon>
        <taxon>Bacillaceae</taxon>
        <taxon>Gracilibacillus</taxon>
    </lineage>
</organism>
<dbReference type="SUPFAM" id="SSF88946">
    <property type="entry name" value="Sigma2 domain of RNA polymerase sigma factors"/>
    <property type="match status" value="1"/>
</dbReference>
<dbReference type="HAMAP" id="MF_02064">
    <property type="entry name" value="Sigma70_SigI"/>
    <property type="match status" value="1"/>
</dbReference>
<keyword evidence="3 6" id="KW-0731">Sigma factor</keyword>